<dbReference type="PANTHER" id="PTHR43096">
    <property type="entry name" value="DNAJ HOMOLOG 1, MITOCHONDRIAL-RELATED"/>
    <property type="match status" value="1"/>
</dbReference>
<dbReference type="GO" id="GO:0008270">
    <property type="term" value="F:zinc ion binding"/>
    <property type="evidence" value="ECO:0007669"/>
    <property type="project" value="UniProtKB-KW"/>
</dbReference>
<dbReference type="CDD" id="cd10747">
    <property type="entry name" value="DnaJ_C"/>
    <property type="match status" value="1"/>
</dbReference>
<keyword evidence="3" id="KW-0677">Repeat</keyword>
<dbReference type="FunFam" id="2.60.260.20:FF:000005">
    <property type="entry name" value="Chaperone protein dnaJ 1, mitochondrial"/>
    <property type="match status" value="1"/>
</dbReference>
<dbReference type="PROSITE" id="PS00636">
    <property type="entry name" value="DNAJ_1"/>
    <property type="match status" value="1"/>
</dbReference>
<organism evidence="9 10">
    <name type="scientific">Antricoccus suffuscus</name>
    <dbReference type="NCBI Taxonomy" id="1629062"/>
    <lineage>
        <taxon>Bacteria</taxon>
        <taxon>Bacillati</taxon>
        <taxon>Actinomycetota</taxon>
        <taxon>Actinomycetes</taxon>
        <taxon>Geodermatophilales</taxon>
        <taxon>Antricoccaceae</taxon>
        <taxon>Antricoccus</taxon>
    </lineage>
</organism>
<dbReference type="InterPro" id="IPR002939">
    <property type="entry name" value="DnaJ_C"/>
</dbReference>
<keyword evidence="7" id="KW-0143">Chaperone</keyword>
<proteinExistence type="predicted"/>
<dbReference type="AlphaFoldDB" id="A0A2T0Z8U9"/>
<evidence type="ECO:0000256" key="6">
    <source>
        <dbReference type="ARBA" id="ARBA00023016"/>
    </source>
</evidence>
<accession>A0A2T0Z8U9</accession>
<dbReference type="InterPro" id="IPR008971">
    <property type="entry name" value="HSP40/DnaJ_pept-bd"/>
</dbReference>
<protein>
    <submittedName>
        <fullName evidence="9">Molecular chaperone DnaJ</fullName>
    </submittedName>
</protein>
<dbReference type="InterPro" id="IPR001623">
    <property type="entry name" value="DnaJ_domain"/>
</dbReference>
<dbReference type="Gene3D" id="2.60.260.20">
    <property type="entry name" value="Urease metallochaperone UreE, N-terminal domain"/>
    <property type="match status" value="2"/>
</dbReference>
<gene>
    <name evidence="9" type="ORF">CLV47_12624</name>
</gene>
<dbReference type="SUPFAM" id="SSF46565">
    <property type="entry name" value="Chaperone J-domain"/>
    <property type="match status" value="1"/>
</dbReference>
<dbReference type="GO" id="GO:0042026">
    <property type="term" value="P:protein refolding"/>
    <property type="evidence" value="ECO:0007669"/>
    <property type="project" value="TreeGrafter"/>
</dbReference>
<keyword evidence="4" id="KW-0863">Zinc-finger</keyword>
<dbReference type="GO" id="GO:0006260">
    <property type="term" value="P:DNA replication"/>
    <property type="evidence" value="ECO:0007669"/>
    <property type="project" value="UniProtKB-KW"/>
</dbReference>
<evidence type="ECO:0000256" key="1">
    <source>
        <dbReference type="ARBA" id="ARBA00022705"/>
    </source>
</evidence>
<keyword evidence="5" id="KW-0862">Zinc</keyword>
<evidence type="ECO:0000313" key="10">
    <source>
        <dbReference type="Proteomes" id="UP000237752"/>
    </source>
</evidence>
<dbReference type="Proteomes" id="UP000237752">
    <property type="component" value="Unassembled WGS sequence"/>
</dbReference>
<keyword evidence="6" id="KW-0346">Stress response</keyword>
<reference evidence="9 10" key="1">
    <citation type="submission" date="2018-03" db="EMBL/GenBank/DDBJ databases">
        <title>Genomic Encyclopedia of Archaeal and Bacterial Type Strains, Phase II (KMG-II): from individual species to whole genera.</title>
        <authorList>
            <person name="Goeker M."/>
        </authorList>
    </citation>
    <scope>NUCLEOTIDE SEQUENCE [LARGE SCALE GENOMIC DNA]</scope>
    <source>
        <strain evidence="9 10">DSM 100065</strain>
    </source>
</reference>
<dbReference type="Pfam" id="PF00226">
    <property type="entry name" value="DnaJ"/>
    <property type="match status" value="1"/>
</dbReference>
<dbReference type="Gene3D" id="1.10.287.110">
    <property type="entry name" value="DnaJ domain"/>
    <property type="match status" value="1"/>
</dbReference>
<dbReference type="OrthoDB" id="9779889at2"/>
<dbReference type="PRINTS" id="PR00625">
    <property type="entry name" value="JDOMAIN"/>
</dbReference>
<evidence type="ECO:0000313" key="9">
    <source>
        <dbReference type="EMBL" id="PRZ32751.1"/>
    </source>
</evidence>
<dbReference type="SMART" id="SM00271">
    <property type="entry name" value="DnaJ"/>
    <property type="match status" value="1"/>
</dbReference>
<dbReference type="GO" id="GO:0005737">
    <property type="term" value="C:cytoplasm"/>
    <property type="evidence" value="ECO:0007669"/>
    <property type="project" value="TreeGrafter"/>
</dbReference>
<dbReference type="InterPro" id="IPR018253">
    <property type="entry name" value="DnaJ_domain_CS"/>
</dbReference>
<comment type="caution">
    <text evidence="9">The sequence shown here is derived from an EMBL/GenBank/DDBJ whole genome shotgun (WGS) entry which is preliminary data.</text>
</comment>
<dbReference type="RefSeq" id="WP_106350946.1">
    <property type="nucleotide sequence ID" value="NZ_PVUE01000026.1"/>
</dbReference>
<dbReference type="CDD" id="cd06257">
    <property type="entry name" value="DnaJ"/>
    <property type="match status" value="1"/>
</dbReference>
<evidence type="ECO:0000256" key="2">
    <source>
        <dbReference type="ARBA" id="ARBA00022723"/>
    </source>
</evidence>
<dbReference type="Pfam" id="PF01556">
    <property type="entry name" value="DnaJ_C"/>
    <property type="match status" value="1"/>
</dbReference>
<dbReference type="SUPFAM" id="SSF49493">
    <property type="entry name" value="HSP40/DnaJ peptide-binding domain"/>
    <property type="match status" value="2"/>
</dbReference>
<evidence type="ECO:0000256" key="3">
    <source>
        <dbReference type="ARBA" id="ARBA00022737"/>
    </source>
</evidence>
<keyword evidence="10" id="KW-1185">Reference proteome</keyword>
<name>A0A2T0Z8U9_9ACTN</name>
<dbReference type="PROSITE" id="PS50076">
    <property type="entry name" value="DNAJ_2"/>
    <property type="match status" value="1"/>
</dbReference>
<dbReference type="GO" id="GO:0051082">
    <property type="term" value="F:unfolded protein binding"/>
    <property type="evidence" value="ECO:0007669"/>
    <property type="project" value="InterPro"/>
</dbReference>
<dbReference type="InterPro" id="IPR036869">
    <property type="entry name" value="J_dom_sf"/>
</dbReference>
<dbReference type="PANTHER" id="PTHR43096:SF54">
    <property type="entry name" value="CHAPERONE PROTEIN DNAJ 1"/>
    <property type="match status" value="1"/>
</dbReference>
<sequence>MSQKDYFEKDYYAALGVSKDASTSEIKKAYRKLASQSHPDKNPGDAAAETRFKEVSEAYDVLGNAKRREEYDEAQRLVSNGGGFPGGGGGYPGRYPGDFSAGAGGQSFNLNDLFGAARGARGGGRGGPNISDLFGDVFGEQGFNDGAGYGRQAGPMKGQDLDAAVTLSFEDAINGVSLPLRLTAPDGTSKTLTVRVPSGIDDGKKFRVRGKGSPGLNGGPAGDLLVKVTVKPHGMFTRKGANLQLTVPVTYVEAALGATIKVPTLDSSVSLKLPAGTSNGRKFRVKGKGVTVGKTTGDLIVAVEIAVPAKMSDEAKKALEDYAALQTDNPREQFFAT</sequence>
<keyword evidence="1" id="KW-0235">DNA replication</keyword>
<evidence type="ECO:0000256" key="4">
    <source>
        <dbReference type="ARBA" id="ARBA00022771"/>
    </source>
</evidence>
<evidence type="ECO:0000259" key="8">
    <source>
        <dbReference type="PROSITE" id="PS50076"/>
    </source>
</evidence>
<keyword evidence="2" id="KW-0479">Metal-binding</keyword>
<feature type="domain" description="J" evidence="8">
    <location>
        <begin position="10"/>
        <end position="75"/>
    </location>
</feature>
<dbReference type="EMBL" id="PVUE01000026">
    <property type="protein sequence ID" value="PRZ32751.1"/>
    <property type="molecule type" value="Genomic_DNA"/>
</dbReference>
<evidence type="ECO:0000256" key="5">
    <source>
        <dbReference type="ARBA" id="ARBA00022833"/>
    </source>
</evidence>
<evidence type="ECO:0000256" key="7">
    <source>
        <dbReference type="ARBA" id="ARBA00023186"/>
    </source>
</evidence>